<protein>
    <recommendedName>
        <fullName evidence="5">OmpA-like domain-containing protein</fullName>
    </recommendedName>
</protein>
<keyword evidence="2" id="KW-1133">Transmembrane helix</keyword>
<accession>A0A934RQG4</accession>
<dbReference type="SUPFAM" id="SSF103088">
    <property type="entry name" value="OmpA-like"/>
    <property type="match status" value="1"/>
</dbReference>
<feature type="coiled-coil region" evidence="1">
    <location>
        <begin position="45"/>
        <end position="79"/>
    </location>
</feature>
<reference evidence="3" key="1">
    <citation type="submission" date="2021-01" db="EMBL/GenBank/DDBJ databases">
        <title>Modified the classification status of verrucomicrobia.</title>
        <authorList>
            <person name="Feng X."/>
        </authorList>
    </citation>
    <scope>NUCLEOTIDE SEQUENCE</scope>
    <source>
        <strain evidence="3">KCTC 12986</strain>
    </source>
</reference>
<sequence length="293" mass="33186">MADHIERRPRKSFLSYLVEIFIFLCVVAVSAGLGWFVGRSDVKDVRAINRQLQEERAKSAELRQERTELRAQLTAALASDANRQETDVDQLLARKEAEWKREFNRVRIEAEVEKARRVEELEREIRQLKIDQRIREEMASGDDSAVPESVAQGLTPRARQVCADLLAWEALEPEAREAARSKLANDLGARSLVRVKFASGSAHVGNDDLDALRVAMADTKDYSLILAVGFADTGGDEELNRELGSLRAKHTADALRELLRGNQLVEYVYLGETDRFGEKRADNRAVEVWELQR</sequence>
<dbReference type="AlphaFoldDB" id="A0A934RQG4"/>
<name>A0A934RQG4_9BACT</name>
<dbReference type="Proteomes" id="UP000604083">
    <property type="component" value="Unassembled WGS sequence"/>
</dbReference>
<evidence type="ECO:0000313" key="3">
    <source>
        <dbReference type="EMBL" id="MBK1833711.1"/>
    </source>
</evidence>
<keyword evidence="4" id="KW-1185">Reference proteome</keyword>
<dbReference type="RefSeq" id="WP_200391146.1">
    <property type="nucleotide sequence ID" value="NZ_JAENIO010000012.1"/>
</dbReference>
<gene>
    <name evidence="3" type="ORF">JIN78_06515</name>
</gene>
<feature type="transmembrane region" description="Helical" evidence="2">
    <location>
        <begin position="12"/>
        <end position="37"/>
    </location>
</feature>
<feature type="coiled-coil region" evidence="1">
    <location>
        <begin position="111"/>
        <end position="138"/>
    </location>
</feature>
<organism evidence="3 4">
    <name type="scientific">Roseibacillus ishigakijimensis</name>
    <dbReference type="NCBI Taxonomy" id="454146"/>
    <lineage>
        <taxon>Bacteria</taxon>
        <taxon>Pseudomonadati</taxon>
        <taxon>Verrucomicrobiota</taxon>
        <taxon>Verrucomicrobiia</taxon>
        <taxon>Verrucomicrobiales</taxon>
        <taxon>Verrucomicrobiaceae</taxon>
        <taxon>Roseibacillus</taxon>
    </lineage>
</organism>
<evidence type="ECO:0000256" key="2">
    <source>
        <dbReference type="SAM" id="Phobius"/>
    </source>
</evidence>
<dbReference type="Gene3D" id="3.30.1330.60">
    <property type="entry name" value="OmpA-like domain"/>
    <property type="match status" value="1"/>
</dbReference>
<evidence type="ECO:0008006" key="5">
    <source>
        <dbReference type="Google" id="ProtNLM"/>
    </source>
</evidence>
<evidence type="ECO:0000256" key="1">
    <source>
        <dbReference type="SAM" id="Coils"/>
    </source>
</evidence>
<dbReference type="InterPro" id="IPR036737">
    <property type="entry name" value="OmpA-like_sf"/>
</dbReference>
<keyword evidence="1" id="KW-0175">Coiled coil</keyword>
<evidence type="ECO:0000313" key="4">
    <source>
        <dbReference type="Proteomes" id="UP000604083"/>
    </source>
</evidence>
<keyword evidence="2" id="KW-0472">Membrane</keyword>
<comment type="caution">
    <text evidence="3">The sequence shown here is derived from an EMBL/GenBank/DDBJ whole genome shotgun (WGS) entry which is preliminary data.</text>
</comment>
<keyword evidence="2" id="KW-0812">Transmembrane</keyword>
<dbReference type="EMBL" id="JAENIO010000012">
    <property type="protein sequence ID" value="MBK1833711.1"/>
    <property type="molecule type" value="Genomic_DNA"/>
</dbReference>
<proteinExistence type="predicted"/>